<keyword evidence="2" id="KW-1185">Reference proteome</keyword>
<gene>
    <name evidence="1" type="ORF">EVAR_75914_1</name>
</gene>
<proteinExistence type="predicted"/>
<reference evidence="1 2" key="1">
    <citation type="journal article" date="2019" name="Commun. Biol.">
        <title>The bagworm genome reveals a unique fibroin gene that provides high tensile strength.</title>
        <authorList>
            <person name="Kono N."/>
            <person name="Nakamura H."/>
            <person name="Ohtoshi R."/>
            <person name="Tomita M."/>
            <person name="Numata K."/>
            <person name="Arakawa K."/>
        </authorList>
    </citation>
    <scope>NUCLEOTIDE SEQUENCE [LARGE SCALE GENOMIC DNA]</scope>
</reference>
<name>A0A4C1UXI5_EUMVA</name>
<evidence type="ECO:0000313" key="2">
    <source>
        <dbReference type="Proteomes" id="UP000299102"/>
    </source>
</evidence>
<protein>
    <submittedName>
        <fullName evidence="1">Uncharacterized protein</fullName>
    </submittedName>
</protein>
<dbReference type="EMBL" id="BGZK01000236">
    <property type="protein sequence ID" value="GBP30692.1"/>
    <property type="molecule type" value="Genomic_DNA"/>
</dbReference>
<dbReference type="Proteomes" id="UP000299102">
    <property type="component" value="Unassembled WGS sequence"/>
</dbReference>
<evidence type="ECO:0000313" key="1">
    <source>
        <dbReference type="EMBL" id="GBP30692.1"/>
    </source>
</evidence>
<organism evidence="1 2">
    <name type="scientific">Eumeta variegata</name>
    <name type="common">Bagworm moth</name>
    <name type="synonym">Eumeta japonica</name>
    <dbReference type="NCBI Taxonomy" id="151549"/>
    <lineage>
        <taxon>Eukaryota</taxon>
        <taxon>Metazoa</taxon>
        <taxon>Ecdysozoa</taxon>
        <taxon>Arthropoda</taxon>
        <taxon>Hexapoda</taxon>
        <taxon>Insecta</taxon>
        <taxon>Pterygota</taxon>
        <taxon>Neoptera</taxon>
        <taxon>Endopterygota</taxon>
        <taxon>Lepidoptera</taxon>
        <taxon>Glossata</taxon>
        <taxon>Ditrysia</taxon>
        <taxon>Tineoidea</taxon>
        <taxon>Psychidae</taxon>
        <taxon>Oiketicinae</taxon>
        <taxon>Eumeta</taxon>
    </lineage>
</organism>
<accession>A0A4C1UXI5</accession>
<comment type="caution">
    <text evidence="1">The sequence shown here is derived from an EMBL/GenBank/DDBJ whole genome shotgun (WGS) entry which is preliminary data.</text>
</comment>
<dbReference type="AlphaFoldDB" id="A0A4C1UXI5"/>
<sequence>MVFSDIDGGICKITVTVHPIFPFELRVPELGSLGPNDNHRHRCDVSVQRRRLKVLSELRNNKFIWTKMQSVRLVDSHGAYPFSLESNPPAARS</sequence>